<proteinExistence type="predicted"/>
<name>A0A0L6UVF0_9BASI</name>
<dbReference type="Proteomes" id="UP000037035">
    <property type="component" value="Unassembled WGS sequence"/>
</dbReference>
<dbReference type="PANTHER" id="PTHR34826:SF2">
    <property type="entry name" value="UPF0590 PROTEIN C409.17C"/>
    <property type="match status" value="1"/>
</dbReference>
<dbReference type="Pfam" id="PF08588">
    <property type="entry name" value="Duc1"/>
    <property type="match status" value="1"/>
</dbReference>
<evidence type="ECO:0000259" key="2">
    <source>
        <dbReference type="Pfam" id="PF08588"/>
    </source>
</evidence>
<evidence type="ECO:0000313" key="3">
    <source>
        <dbReference type="EMBL" id="KNZ52521.1"/>
    </source>
</evidence>
<feature type="region of interest" description="Disordered" evidence="1">
    <location>
        <begin position="175"/>
        <end position="223"/>
    </location>
</feature>
<dbReference type="OrthoDB" id="2119945at2759"/>
<accession>A0A0L6UVF0</accession>
<sequence>MKRRGPRFDILAGPSLDDLSRVKVNADRTGPMSIKTESFEGRFLRPTNADDCVFGNTFDKPIRDRLPFGTGAALKAISYIDPSLENDLYADKPWACPLPTGHAATRPVEDCSSLLAGNPTNISKPHLRRKFFSSATNRQAITLGPRPVRYVCQSRKTGEIYFVVVFQIAELDAENKLEEDDEDEDAEQTPEQNEVASRRATRGNSAAMRPPDDLISVDQWGVD</sequence>
<dbReference type="VEuPathDB" id="FungiDB:VP01_3546g3"/>
<dbReference type="EMBL" id="LAVV01008553">
    <property type="protein sequence ID" value="KNZ52521.1"/>
    <property type="molecule type" value="Genomic_DNA"/>
</dbReference>
<comment type="caution">
    <text evidence="3">The sequence shown here is derived from an EMBL/GenBank/DDBJ whole genome shotgun (WGS) entry which is preliminary data.</text>
</comment>
<gene>
    <name evidence="3" type="ORF">VP01_3546g3</name>
</gene>
<organism evidence="3 4">
    <name type="scientific">Puccinia sorghi</name>
    <dbReference type="NCBI Taxonomy" id="27349"/>
    <lineage>
        <taxon>Eukaryota</taxon>
        <taxon>Fungi</taxon>
        <taxon>Dikarya</taxon>
        <taxon>Basidiomycota</taxon>
        <taxon>Pucciniomycotina</taxon>
        <taxon>Pucciniomycetes</taxon>
        <taxon>Pucciniales</taxon>
        <taxon>Pucciniaceae</taxon>
        <taxon>Puccinia</taxon>
    </lineage>
</organism>
<dbReference type="AlphaFoldDB" id="A0A0L6UVF0"/>
<dbReference type="PANTHER" id="PTHR34826">
    <property type="entry name" value="UPF0590 PROTEIN C409.17C"/>
    <property type="match status" value="1"/>
</dbReference>
<dbReference type="STRING" id="27349.A0A0L6UVF0"/>
<protein>
    <recommendedName>
        <fullName evidence="2">Domain of unknown function at the cortex 1 domain-containing protein</fullName>
    </recommendedName>
</protein>
<reference evidence="3 4" key="1">
    <citation type="submission" date="2015-08" db="EMBL/GenBank/DDBJ databases">
        <title>Next Generation Sequencing and Analysis of the Genome of Puccinia sorghi L Schw, the Causal Agent of Maize Common Rust.</title>
        <authorList>
            <person name="Rochi L."/>
            <person name="Burguener G."/>
            <person name="Darino M."/>
            <person name="Turjanski A."/>
            <person name="Kreff E."/>
            <person name="Dieguez M.J."/>
            <person name="Sacco F."/>
        </authorList>
    </citation>
    <scope>NUCLEOTIDE SEQUENCE [LARGE SCALE GENOMIC DNA]</scope>
    <source>
        <strain evidence="3 4">RO10H11247</strain>
    </source>
</reference>
<evidence type="ECO:0000313" key="4">
    <source>
        <dbReference type="Proteomes" id="UP000037035"/>
    </source>
</evidence>
<keyword evidence="4" id="KW-1185">Reference proteome</keyword>
<feature type="domain" description="Domain of unknown function at the cortex 1" evidence="2">
    <location>
        <begin position="39"/>
        <end position="147"/>
    </location>
</feature>
<evidence type="ECO:0000256" key="1">
    <source>
        <dbReference type="SAM" id="MobiDB-lite"/>
    </source>
</evidence>
<dbReference type="InterPro" id="IPR013897">
    <property type="entry name" value="Duc1"/>
</dbReference>
<feature type="compositionally biased region" description="Acidic residues" evidence="1">
    <location>
        <begin position="177"/>
        <end position="188"/>
    </location>
</feature>